<dbReference type="Pfam" id="PF01040">
    <property type="entry name" value="UbiA"/>
    <property type="match status" value="1"/>
</dbReference>
<dbReference type="EC" id="2.5.1.39" evidence="11 12"/>
<evidence type="ECO:0000256" key="3">
    <source>
        <dbReference type="ARBA" id="ARBA00005985"/>
    </source>
</evidence>
<evidence type="ECO:0000256" key="7">
    <source>
        <dbReference type="ARBA" id="ARBA00022688"/>
    </source>
</evidence>
<evidence type="ECO:0000256" key="5">
    <source>
        <dbReference type="ARBA" id="ARBA00022519"/>
    </source>
</evidence>
<comment type="cofactor">
    <cofactor evidence="1 11">
        <name>Mg(2+)</name>
        <dbReference type="ChEBI" id="CHEBI:18420"/>
    </cofactor>
</comment>
<keyword evidence="8 11" id="KW-0812">Transmembrane</keyword>
<comment type="subcellular location">
    <subcellularLocation>
        <location evidence="11">Cell inner membrane</location>
        <topology evidence="11">Multi-pass membrane protein</topology>
    </subcellularLocation>
    <subcellularLocation>
        <location evidence="2">Membrane</location>
        <topology evidence="2">Multi-pass membrane protein</topology>
    </subcellularLocation>
</comment>
<reference evidence="13 14" key="1">
    <citation type="submission" date="2024-02" db="EMBL/GenBank/DDBJ databases">
        <authorList>
            <person name="Grouzdev D."/>
        </authorList>
    </citation>
    <scope>NUCLEOTIDE SEQUENCE [LARGE SCALE GENOMIC DNA]</scope>
    <source>
        <strain evidence="13 14">9N</strain>
    </source>
</reference>
<accession>A0ABU7XF46</accession>
<dbReference type="EMBL" id="JAZHYN010000008">
    <property type="protein sequence ID" value="MEF3365725.1"/>
    <property type="molecule type" value="Genomic_DNA"/>
</dbReference>
<protein>
    <recommendedName>
        <fullName evidence="11 12">4-hydroxybenzoate octaprenyltransferase</fullName>
        <ecNumber evidence="11 12">2.5.1.39</ecNumber>
    </recommendedName>
    <alternativeName>
        <fullName evidence="11">4-HB polyprenyltransferase</fullName>
    </alternativeName>
</protein>
<dbReference type="Gene3D" id="1.20.120.1780">
    <property type="entry name" value="UbiA prenyltransferase"/>
    <property type="match status" value="1"/>
</dbReference>
<feature type="transmembrane region" description="Helical" evidence="11">
    <location>
        <begin position="166"/>
        <end position="183"/>
    </location>
</feature>
<evidence type="ECO:0000256" key="6">
    <source>
        <dbReference type="ARBA" id="ARBA00022679"/>
    </source>
</evidence>
<comment type="caution">
    <text evidence="13">The sequence shown here is derived from an EMBL/GenBank/DDBJ whole genome shotgun (WGS) entry which is preliminary data.</text>
</comment>
<keyword evidence="14" id="KW-1185">Reference proteome</keyword>
<feature type="transmembrane region" description="Helical" evidence="11">
    <location>
        <begin position="195"/>
        <end position="215"/>
    </location>
</feature>
<keyword evidence="5 11" id="KW-0997">Cell inner membrane</keyword>
<dbReference type="PANTHER" id="PTHR11048">
    <property type="entry name" value="PRENYLTRANSFERASES"/>
    <property type="match status" value="1"/>
</dbReference>
<dbReference type="CDD" id="cd13959">
    <property type="entry name" value="PT_UbiA_COQ2"/>
    <property type="match status" value="1"/>
</dbReference>
<keyword evidence="10 11" id="KW-0472">Membrane</keyword>
<feature type="transmembrane region" description="Helical" evidence="11">
    <location>
        <begin position="142"/>
        <end position="159"/>
    </location>
</feature>
<evidence type="ECO:0000313" key="13">
    <source>
        <dbReference type="EMBL" id="MEF3365725.1"/>
    </source>
</evidence>
<comment type="caution">
    <text evidence="11">Lacks conserved residue(s) required for the propagation of feature annotation.</text>
</comment>
<evidence type="ECO:0000256" key="12">
    <source>
        <dbReference type="NCBIfam" id="TIGR01474"/>
    </source>
</evidence>
<evidence type="ECO:0000256" key="9">
    <source>
        <dbReference type="ARBA" id="ARBA00022989"/>
    </source>
</evidence>
<dbReference type="GO" id="GO:0008412">
    <property type="term" value="F:4-hydroxybenzoate polyprenyltransferase activity"/>
    <property type="evidence" value="ECO:0007669"/>
    <property type="project" value="UniProtKB-EC"/>
</dbReference>
<dbReference type="InterPro" id="IPR030470">
    <property type="entry name" value="UbiA_prenylTrfase_CS"/>
</dbReference>
<sequence length="318" mass="33823">MSLRPSGEAAGAPALPDSIVDHPLWRRAPPALRPYVQLARLDRPIGWWLLLLPCWESSALASASLREAPNLWHLALFFVGAVAMRGAGSTYNDYVDRDIDAKVERTRSRPLASGRVTPRAALGFIVAQCLVGLAVLLSFNGLTIALGLLSPLIVLVYPFAKRFTSWPQAILGFAFAYGALLGWTARADALGAPALFLYAAAILWTIGFDTIYALQDIRDDVVIGVGSTARLFGARVKLAVGALYAGSIACAALAALLAGGGAFAFLGVAAYAAHLAWQIAQVDEDIAPVTALRLFRANRDAGLLLFAGFLVQSLAFLF</sequence>
<keyword evidence="7 11" id="KW-0831">Ubiquinone biosynthesis</keyword>
<comment type="similarity">
    <text evidence="3 11">Belongs to the UbiA prenyltransferase family.</text>
</comment>
<name>A0ABU7XF46_9HYPH</name>
<evidence type="ECO:0000256" key="10">
    <source>
        <dbReference type="ARBA" id="ARBA00023136"/>
    </source>
</evidence>
<keyword evidence="6 11" id="KW-0808">Transferase</keyword>
<dbReference type="NCBIfam" id="TIGR01474">
    <property type="entry name" value="ubiA_proteo"/>
    <property type="match status" value="1"/>
</dbReference>
<dbReference type="RefSeq" id="WP_332080652.1">
    <property type="nucleotide sequence ID" value="NZ_JAZHYN010000008.1"/>
</dbReference>
<keyword evidence="4 11" id="KW-1003">Cell membrane</keyword>
<dbReference type="InterPro" id="IPR039653">
    <property type="entry name" value="Prenyltransferase"/>
</dbReference>
<dbReference type="PANTHER" id="PTHR11048:SF28">
    <property type="entry name" value="4-HYDROXYBENZOATE POLYPRENYLTRANSFERASE, MITOCHONDRIAL"/>
    <property type="match status" value="1"/>
</dbReference>
<comment type="catalytic activity">
    <reaction evidence="11">
        <text>all-trans-octaprenyl diphosphate + 4-hydroxybenzoate = 4-hydroxy-3-(all-trans-octaprenyl)benzoate + diphosphate</text>
        <dbReference type="Rhea" id="RHEA:27782"/>
        <dbReference type="ChEBI" id="CHEBI:1617"/>
        <dbReference type="ChEBI" id="CHEBI:17879"/>
        <dbReference type="ChEBI" id="CHEBI:33019"/>
        <dbReference type="ChEBI" id="CHEBI:57711"/>
        <dbReference type="EC" id="2.5.1.39"/>
    </reaction>
</comment>
<organism evidence="13 14">
    <name type="scientific">Methylocystis borbori</name>
    <dbReference type="NCBI Taxonomy" id="3118750"/>
    <lineage>
        <taxon>Bacteria</taxon>
        <taxon>Pseudomonadati</taxon>
        <taxon>Pseudomonadota</taxon>
        <taxon>Alphaproteobacteria</taxon>
        <taxon>Hyphomicrobiales</taxon>
        <taxon>Methylocystaceae</taxon>
        <taxon>Methylocystis</taxon>
    </lineage>
</organism>
<evidence type="ECO:0000256" key="4">
    <source>
        <dbReference type="ARBA" id="ARBA00022475"/>
    </source>
</evidence>
<dbReference type="HAMAP" id="MF_01635">
    <property type="entry name" value="UbiA"/>
    <property type="match status" value="1"/>
</dbReference>
<keyword evidence="11" id="KW-0460">Magnesium</keyword>
<evidence type="ECO:0000313" key="14">
    <source>
        <dbReference type="Proteomes" id="UP001350748"/>
    </source>
</evidence>
<evidence type="ECO:0000256" key="11">
    <source>
        <dbReference type="HAMAP-Rule" id="MF_01635"/>
    </source>
</evidence>
<dbReference type="InterPro" id="IPR006370">
    <property type="entry name" value="HB_polyprenyltransferase-like"/>
</dbReference>
<gene>
    <name evidence="11 13" type="primary">ubiA</name>
    <name evidence="13" type="ORF">V3H18_04170</name>
</gene>
<evidence type="ECO:0000256" key="1">
    <source>
        <dbReference type="ARBA" id="ARBA00001946"/>
    </source>
</evidence>
<dbReference type="Proteomes" id="UP001350748">
    <property type="component" value="Unassembled WGS sequence"/>
</dbReference>
<dbReference type="InterPro" id="IPR000537">
    <property type="entry name" value="UbiA_prenyltransferase"/>
</dbReference>
<feature type="transmembrane region" description="Helical" evidence="11">
    <location>
        <begin position="236"/>
        <end position="256"/>
    </location>
</feature>
<proteinExistence type="inferred from homology"/>
<comment type="function">
    <text evidence="11">Catalyzes the prenylation of para-hydroxybenzoate (PHB) with an all-trans polyprenyl group. Mediates the second step in the final reaction sequence of ubiquinone-8 (UQ-8) biosynthesis, which is the condensation of the polyisoprenoid side chain with PHB, generating the first membrane-bound Q intermediate 3-octaprenyl-4-hydroxybenzoate.</text>
</comment>
<evidence type="ECO:0000256" key="2">
    <source>
        <dbReference type="ARBA" id="ARBA00004141"/>
    </source>
</evidence>
<comment type="pathway">
    <text evidence="11">Cofactor biosynthesis; ubiquinone biosynthesis.</text>
</comment>
<dbReference type="Gene3D" id="1.10.357.140">
    <property type="entry name" value="UbiA prenyltransferase"/>
    <property type="match status" value="1"/>
</dbReference>
<keyword evidence="9 11" id="KW-1133">Transmembrane helix</keyword>
<dbReference type="PROSITE" id="PS00943">
    <property type="entry name" value="UBIA"/>
    <property type="match status" value="1"/>
</dbReference>
<evidence type="ECO:0000256" key="8">
    <source>
        <dbReference type="ARBA" id="ARBA00022692"/>
    </source>
</evidence>
<dbReference type="InterPro" id="IPR044878">
    <property type="entry name" value="UbiA_sf"/>
</dbReference>